<dbReference type="AlphaFoldDB" id="A0A444S0P7"/>
<gene>
    <name evidence="4" type="ORF">VDGE_03878</name>
</gene>
<evidence type="ECO:0000313" key="5">
    <source>
        <dbReference type="Proteomes" id="UP000288725"/>
    </source>
</evidence>
<organism evidence="4 5">
    <name type="scientific">Verticillium dahliae</name>
    <name type="common">Verticillium wilt</name>
    <dbReference type="NCBI Taxonomy" id="27337"/>
    <lineage>
        <taxon>Eukaryota</taxon>
        <taxon>Fungi</taxon>
        <taxon>Dikarya</taxon>
        <taxon>Ascomycota</taxon>
        <taxon>Pezizomycotina</taxon>
        <taxon>Sordariomycetes</taxon>
        <taxon>Hypocreomycetidae</taxon>
        <taxon>Glomerellales</taxon>
        <taxon>Plectosphaerellaceae</taxon>
        <taxon>Verticillium</taxon>
    </lineage>
</organism>
<feature type="compositionally biased region" description="Pro residues" evidence="2">
    <location>
        <begin position="27"/>
        <end position="37"/>
    </location>
</feature>
<dbReference type="SMART" id="SM00066">
    <property type="entry name" value="GAL4"/>
    <property type="match status" value="1"/>
</dbReference>
<feature type="domain" description="Zn(2)-C6 fungal-type" evidence="3">
    <location>
        <begin position="129"/>
        <end position="159"/>
    </location>
</feature>
<dbReference type="GO" id="GO:0008270">
    <property type="term" value="F:zinc ion binding"/>
    <property type="evidence" value="ECO:0007669"/>
    <property type="project" value="InterPro"/>
</dbReference>
<dbReference type="CDD" id="cd00067">
    <property type="entry name" value="GAL4"/>
    <property type="match status" value="1"/>
</dbReference>
<dbReference type="InterPro" id="IPR053157">
    <property type="entry name" value="Sterol_Uptake_Regulator"/>
</dbReference>
<dbReference type="GO" id="GO:0001228">
    <property type="term" value="F:DNA-binding transcription activator activity, RNA polymerase II-specific"/>
    <property type="evidence" value="ECO:0007669"/>
    <property type="project" value="TreeGrafter"/>
</dbReference>
<sequence length="588" mass="66434">MNHGRVRQTHATMVVWLQRRRQKGHRAPPPSPPPPEILPSLILPPLIRTEEMQTKDEAEPKPIVIVRCYHPRQRNEPNCVHPSPLRFSRTKPLSTKPPNYIIDLDIQQDDTTGPKDCRSRRFNGKSRSGCTQCKKRRVKCDCIGPVCANCRRRQEQCSYLGLLATNMSDLTTGLPIPTRNDDAMAVVRHAAAAIEHASSRDALINTMPAERWRADEAELKHHFFTHAWHTFSLLSDPTKCDVWSRWIPQLATRHIFIQQIMLSLSALHICYLQPPDPKRYYALTYQYSIQASNCFRLAIREMNEENWVLLVMFSMCNGIFDYYRPFLDENVMSIPYQPNPADTLSLMRVGGQFGVSIAEYMKNSPLRDKIQQADADAWGQDPDDLAPATLDKIAKLETWLRPGPSDSDREVLEAAAATKALAALSSWVKTLPGGKPRMFCHMVAWPVMLQEEYIALLRAKSPAALMVFILWSEVATYAPRRWYYAAWFQRGLSIGRRELEAQQPLTQLHRLWNSGMAVDGDESLGTTSEHGSASTVASTAYPPTPVFAGDGDGETEPNWGPLKEQMGDKQALPPGFGEFIDAELEVMG</sequence>
<dbReference type="Pfam" id="PF00172">
    <property type="entry name" value="Zn_clus"/>
    <property type="match status" value="1"/>
</dbReference>
<dbReference type="EMBL" id="RSDZ01000041">
    <property type="protein sequence ID" value="RXG47005.1"/>
    <property type="molecule type" value="Genomic_DNA"/>
</dbReference>
<dbReference type="PROSITE" id="PS50048">
    <property type="entry name" value="ZN2_CY6_FUNGAL_2"/>
    <property type="match status" value="1"/>
</dbReference>
<evidence type="ECO:0000259" key="3">
    <source>
        <dbReference type="PROSITE" id="PS50048"/>
    </source>
</evidence>
<dbReference type="Proteomes" id="UP000288725">
    <property type="component" value="Chromosome 3"/>
</dbReference>
<dbReference type="InterPro" id="IPR036864">
    <property type="entry name" value="Zn2-C6_fun-type_DNA-bd_sf"/>
</dbReference>
<evidence type="ECO:0000256" key="2">
    <source>
        <dbReference type="SAM" id="MobiDB-lite"/>
    </source>
</evidence>
<dbReference type="Gene3D" id="4.10.240.10">
    <property type="entry name" value="Zn(2)-C6 fungal-type DNA-binding domain"/>
    <property type="match status" value="1"/>
</dbReference>
<reference evidence="4 5" key="1">
    <citation type="submission" date="2018-12" db="EMBL/GenBank/DDBJ databases">
        <title>Genome of Verticillium dahliae isolate Getta Getta.</title>
        <authorList>
            <person name="Gardiner D.M."/>
        </authorList>
    </citation>
    <scope>NUCLEOTIDE SEQUENCE [LARGE SCALE GENOMIC DNA]</scope>
    <source>
        <strain evidence="4 5">Getta Getta</strain>
    </source>
</reference>
<protein>
    <recommendedName>
        <fullName evidence="3">Zn(2)-C6 fungal-type domain-containing protein</fullName>
    </recommendedName>
</protein>
<feature type="region of interest" description="Disordered" evidence="2">
    <location>
        <begin position="521"/>
        <end position="556"/>
    </location>
</feature>
<proteinExistence type="predicted"/>
<feature type="region of interest" description="Disordered" evidence="2">
    <location>
        <begin position="19"/>
        <end position="38"/>
    </location>
</feature>
<dbReference type="PROSITE" id="PS00463">
    <property type="entry name" value="ZN2_CY6_FUNGAL_1"/>
    <property type="match status" value="1"/>
</dbReference>
<accession>A0A444S0P7</accession>
<keyword evidence="1" id="KW-0539">Nucleus</keyword>
<dbReference type="PANTHER" id="PTHR47784">
    <property type="entry name" value="STEROL UPTAKE CONTROL PROTEIN 2"/>
    <property type="match status" value="1"/>
</dbReference>
<dbReference type="InterPro" id="IPR001138">
    <property type="entry name" value="Zn2Cys6_DnaBD"/>
</dbReference>
<evidence type="ECO:0000256" key="1">
    <source>
        <dbReference type="ARBA" id="ARBA00023242"/>
    </source>
</evidence>
<evidence type="ECO:0000313" key="4">
    <source>
        <dbReference type="EMBL" id="RXG47005.1"/>
    </source>
</evidence>
<comment type="caution">
    <text evidence="4">The sequence shown here is derived from an EMBL/GenBank/DDBJ whole genome shotgun (WGS) entry which is preliminary data.</text>
</comment>
<dbReference type="SUPFAM" id="SSF57701">
    <property type="entry name" value="Zn2/Cys6 DNA-binding domain"/>
    <property type="match status" value="1"/>
</dbReference>
<name>A0A444S0P7_VERDA</name>
<dbReference type="PANTHER" id="PTHR47784:SF5">
    <property type="entry name" value="STEROL UPTAKE CONTROL PROTEIN 2"/>
    <property type="match status" value="1"/>
</dbReference>
<feature type="compositionally biased region" description="Polar residues" evidence="2">
    <location>
        <begin position="524"/>
        <end position="538"/>
    </location>
</feature>